<proteinExistence type="inferred from homology"/>
<dbReference type="AlphaFoldDB" id="A0A8S1LR85"/>
<name>A0A8S1LR85_9CILI</name>
<evidence type="ECO:0000256" key="10">
    <source>
        <dbReference type="ARBA" id="ARBA00023049"/>
    </source>
</evidence>
<evidence type="ECO:0000256" key="8">
    <source>
        <dbReference type="ARBA" id="ARBA00022801"/>
    </source>
</evidence>
<accession>A0A8S1LR85</accession>
<evidence type="ECO:0000256" key="2">
    <source>
        <dbReference type="ARBA" id="ARBA00001947"/>
    </source>
</evidence>
<sequence>MKQFPIQQARSLVNEFFDFVAKAVSPFHVTSLCKERLAKSGFTELNETENWKLEKGGKYFFTRNLTTIVAFTVGQQFDPNNTGFKIIGAHTDSPCLRLAPVSKLDSNGFLQTCVSTYGGGLWHTWFDRELTLGGRIVFKKDNVYQSQLFHYQKPLLKIPNLAIHLTTERNSFAPNNESNLRPVFAQEAYQTLTGIQKPNTEGQTSFENKHYKFLLNLITEQTGIPTSDILDIDLYFSDCQAPSYFGLNEEFISSARIDNLFSSFFSLLAITNPESFTEDQTFINMICLYDHEEVGSQSAQGADSSLLSNNMKRIYDILSNSTQTSIDSFYKAIQKSFLISSDMAHSIHPNYSDKHQQNHRVKMNEGIVIKINHNQRYATDGVSSAILRVIAQQADVPIQDFIVRNDSPCGSTIGPLQASNTGIKTIDIGAAQWGMHSIRETAGVVDGYYLEKLFVQFYKQYEKIDHQLLGI</sequence>
<evidence type="ECO:0000313" key="12">
    <source>
        <dbReference type="Proteomes" id="UP000692954"/>
    </source>
</evidence>
<evidence type="ECO:0000256" key="6">
    <source>
        <dbReference type="ARBA" id="ARBA00022670"/>
    </source>
</evidence>
<dbReference type="GO" id="GO:0004177">
    <property type="term" value="F:aminopeptidase activity"/>
    <property type="evidence" value="ECO:0007669"/>
    <property type="project" value="UniProtKB-KW"/>
</dbReference>
<keyword evidence="5" id="KW-0031">Aminopeptidase</keyword>
<dbReference type="CDD" id="cd05658">
    <property type="entry name" value="M18_DAP"/>
    <property type="match status" value="1"/>
</dbReference>
<dbReference type="InterPro" id="IPR001948">
    <property type="entry name" value="Peptidase_M18"/>
</dbReference>
<dbReference type="OrthoDB" id="9880441at2759"/>
<evidence type="ECO:0000313" key="11">
    <source>
        <dbReference type="EMBL" id="CAD8070540.1"/>
    </source>
</evidence>
<organism evidence="11 12">
    <name type="scientific">Paramecium sonneborni</name>
    <dbReference type="NCBI Taxonomy" id="65129"/>
    <lineage>
        <taxon>Eukaryota</taxon>
        <taxon>Sar</taxon>
        <taxon>Alveolata</taxon>
        <taxon>Ciliophora</taxon>
        <taxon>Intramacronucleata</taxon>
        <taxon>Oligohymenophorea</taxon>
        <taxon>Peniculida</taxon>
        <taxon>Parameciidae</taxon>
        <taxon>Paramecium</taxon>
    </lineage>
</organism>
<evidence type="ECO:0000256" key="1">
    <source>
        <dbReference type="ARBA" id="ARBA00001335"/>
    </source>
</evidence>
<keyword evidence="12" id="KW-1185">Reference proteome</keyword>
<keyword evidence="6" id="KW-0645">Protease</keyword>
<evidence type="ECO:0000256" key="3">
    <source>
        <dbReference type="ARBA" id="ARBA00008290"/>
    </source>
</evidence>
<dbReference type="FunFam" id="2.30.250.10:FF:000001">
    <property type="entry name" value="Aspartyl aminopeptidase 1"/>
    <property type="match status" value="1"/>
</dbReference>
<dbReference type="GO" id="GO:0005737">
    <property type="term" value="C:cytoplasm"/>
    <property type="evidence" value="ECO:0007669"/>
    <property type="project" value="UniProtKB-ARBA"/>
</dbReference>
<comment type="catalytic activity">
    <reaction evidence="1">
        <text>Release of an N-terminal aspartate or glutamate from a peptide, with a preference for aspartate.</text>
        <dbReference type="EC" id="3.4.11.21"/>
    </reaction>
</comment>
<dbReference type="GO" id="GO:0008237">
    <property type="term" value="F:metallopeptidase activity"/>
    <property type="evidence" value="ECO:0007669"/>
    <property type="project" value="UniProtKB-KW"/>
</dbReference>
<evidence type="ECO:0000256" key="9">
    <source>
        <dbReference type="ARBA" id="ARBA00022833"/>
    </source>
</evidence>
<keyword evidence="7" id="KW-0479">Metal-binding</keyword>
<dbReference type="Proteomes" id="UP000692954">
    <property type="component" value="Unassembled WGS sequence"/>
</dbReference>
<comment type="caution">
    <text evidence="11">The sequence shown here is derived from an EMBL/GenBank/DDBJ whole genome shotgun (WGS) entry which is preliminary data.</text>
</comment>
<reference evidence="11" key="1">
    <citation type="submission" date="2021-01" db="EMBL/GenBank/DDBJ databases">
        <authorList>
            <consortium name="Genoscope - CEA"/>
            <person name="William W."/>
        </authorList>
    </citation>
    <scope>NUCLEOTIDE SEQUENCE</scope>
</reference>
<dbReference type="EMBL" id="CAJJDN010000027">
    <property type="protein sequence ID" value="CAD8070540.1"/>
    <property type="molecule type" value="Genomic_DNA"/>
</dbReference>
<dbReference type="PANTHER" id="PTHR28570">
    <property type="entry name" value="ASPARTYL AMINOPEPTIDASE"/>
    <property type="match status" value="1"/>
</dbReference>
<dbReference type="EC" id="3.4.11.21" evidence="4"/>
<dbReference type="PANTHER" id="PTHR28570:SF3">
    <property type="entry name" value="ASPARTYL AMINOPEPTIDASE"/>
    <property type="match status" value="1"/>
</dbReference>
<protein>
    <recommendedName>
        <fullName evidence="4">aspartyl aminopeptidase</fullName>
        <ecNumber evidence="4">3.4.11.21</ecNumber>
    </recommendedName>
</protein>
<gene>
    <name evidence="11" type="ORF">PSON_ATCC_30995.1.T0270046</name>
</gene>
<keyword evidence="10" id="KW-0482">Metalloprotease</keyword>
<dbReference type="GO" id="GO:0006508">
    <property type="term" value="P:proteolysis"/>
    <property type="evidence" value="ECO:0007669"/>
    <property type="project" value="UniProtKB-KW"/>
</dbReference>
<comment type="similarity">
    <text evidence="3">Belongs to the peptidase M18 family.</text>
</comment>
<dbReference type="NCBIfam" id="NF002759">
    <property type="entry name" value="PRK02813.1"/>
    <property type="match status" value="1"/>
</dbReference>
<keyword evidence="8" id="KW-0378">Hydrolase</keyword>
<dbReference type="GO" id="GO:0008270">
    <property type="term" value="F:zinc ion binding"/>
    <property type="evidence" value="ECO:0007669"/>
    <property type="project" value="InterPro"/>
</dbReference>
<keyword evidence="9" id="KW-0862">Zinc</keyword>
<dbReference type="Pfam" id="PF02127">
    <property type="entry name" value="Peptidase_M18"/>
    <property type="match status" value="1"/>
</dbReference>
<comment type="cofactor">
    <cofactor evidence="2">
        <name>Zn(2+)</name>
        <dbReference type="ChEBI" id="CHEBI:29105"/>
    </cofactor>
</comment>
<evidence type="ECO:0000256" key="7">
    <source>
        <dbReference type="ARBA" id="ARBA00022723"/>
    </source>
</evidence>
<evidence type="ECO:0000256" key="5">
    <source>
        <dbReference type="ARBA" id="ARBA00022438"/>
    </source>
</evidence>
<evidence type="ECO:0000256" key="4">
    <source>
        <dbReference type="ARBA" id="ARBA00011965"/>
    </source>
</evidence>